<dbReference type="Proteomes" id="UP000001819">
    <property type="component" value="Chromosome 3"/>
</dbReference>
<organism evidence="11 12">
    <name type="scientific">Drosophila pseudoobscura pseudoobscura</name>
    <name type="common">Fruit fly</name>
    <dbReference type="NCBI Taxonomy" id="46245"/>
    <lineage>
        <taxon>Eukaryota</taxon>
        <taxon>Metazoa</taxon>
        <taxon>Ecdysozoa</taxon>
        <taxon>Arthropoda</taxon>
        <taxon>Hexapoda</taxon>
        <taxon>Insecta</taxon>
        <taxon>Pterygota</taxon>
        <taxon>Neoptera</taxon>
        <taxon>Endopterygota</taxon>
        <taxon>Diptera</taxon>
        <taxon>Brachycera</taxon>
        <taxon>Muscomorpha</taxon>
        <taxon>Ephydroidea</taxon>
        <taxon>Drosophilidae</taxon>
        <taxon>Drosophila</taxon>
        <taxon>Sophophora</taxon>
    </lineage>
</organism>
<dbReference type="InterPro" id="IPR004117">
    <property type="entry name" value="7tm6_olfct_rcpt"/>
</dbReference>
<evidence type="ECO:0000256" key="8">
    <source>
        <dbReference type="ARBA" id="ARBA00023170"/>
    </source>
</evidence>
<evidence type="ECO:0000256" key="7">
    <source>
        <dbReference type="ARBA" id="ARBA00023136"/>
    </source>
</evidence>
<keyword evidence="9 10" id="KW-0807">Transducer</keyword>
<dbReference type="Pfam" id="PF02949">
    <property type="entry name" value="7tm_6"/>
    <property type="match status" value="1"/>
</dbReference>
<dbReference type="PANTHER" id="PTHR21137:SF35">
    <property type="entry name" value="ODORANT RECEPTOR 19A-RELATED"/>
    <property type="match status" value="1"/>
</dbReference>
<feature type="transmembrane region" description="Helical" evidence="10">
    <location>
        <begin position="69"/>
        <end position="90"/>
    </location>
</feature>
<feature type="transmembrane region" description="Helical" evidence="10">
    <location>
        <begin position="255"/>
        <end position="277"/>
    </location>
</feature>
<dbReference type="RefSeq" id="XP_001361038.2">
    <property type="nucleotide sequence ID" value="XM_001361001.4"/>
</dbReference>
<dbReference type="FunCoup" id="A0A6I8UUD6">
    <property type="interactions" value="36"/>
</dbReference>
<keyword evidence="11" id="KW-1185">Reference proteome</keyword>
<keyword evidence="8 10" id="KW-0675">Receptor</keyword>
<evidence type="ECO:0000256" key="9">
    <source>
        <dbReference type="ARBA" id="ARBA00023224"/>
    </source>
</evidence>
<protein>
    <recommendedName>
        <fullName evidence="10">Odorant receptor</fullName>
    </recommendedName>
</protein>
<keyword evidence="3 10" id="KW-0716">Sensory transduction</keyword>
<feature type="transmembrane region" description="Helical" evidence="10">
    <location>
        <begin position="35"/>
        <end position="57"/>
    </location>
</feature>
<keyword evidence="5 10" id="KW-0552">Olfaction</keyword>
<accession>A0A6I8UUD6</accession>
<keyword evidence="4 10" id="KW-0812">Transmembrane</keyword>
<reference evidence="11" key="1">
    <citation type="submission" date="2024-06" db="UniProtKB">
        <authorList>
            <consortium name="RefSeq"/>
        </authorList>
    </citation>
    <scope>NUCLEOTIDE SEQUENCE [LARGE SCALE GENOMIC DNA]</scope>
    <source>
        <strain evidence="11">MV2-25</strain>
    </source>
</reference>
<gene>
    <name evidence="12" type="primary">Or59a</name>
</gene>
<evidence type="ECO:0000256" key="6">
    <source>
        <dbReference type="ARBA" id="ARBA00022989"/>
    </source>
</evidence>
<comment type="similarity">
    <text evidence="10">Belongs to the insect chemoreceptor superfamily. Heteromeric odorant receptor channel (TC 1.A.69) family.</text>
</comment>
<dbReference type="GO" id="GO:0005549">
    <property type="term" value="F:odorant binding"/>
    <property type="evidence" value="ECO:0007669"/>
    <property type="project" value="InterPro"/>
</dbReference>
<dbReference type="AlphaFoldDB" id="A0A6I8UUD6"/>
<evidence type="ECO:0000256" key="1">
    <source>
        <dbReference type="ARBA" id="ARBA00004651"/>
    </source>
</evidence>
<keyword evidence="6 10" id="KW-1133">Transmembrane helix</keyword>
<name>A0A6I8UUD6_DROPS</name>
<dbReference type="KEGG" id="dpo:4804482"/>
<feature type="transmembrane region" description="Helical" evidence="10">
    <location>
        <begin position="359"/>
        <end position="377"/>
    </location>
</feature>
<dbReference type="GO" id="GO:0007165">
    <property type="term" value="P:signal transduction"/>
    <property type="evidence" value="ECO:0007669"/>
    <property type="project" value="UniProtKB-KW"/>
</dbReference>
<evidence type="ECO:0000256" key="3">
    <source>
        <dbReference type="ARBA" id="ARBA00022606"/>
    </source>
</evidence>
<reference evidence="12" key="2">
    <citation type="submission" date="2025-08" db="UniProtKB">
        <authorList>
            <consortium name="RefSeq"/>
        </authorList>
    </citation>
    <scope>IDENTIFICATION</scope>
    <source>
        <strain evidence="12">MV-25-SWS-2005</strain>
        <tissue evidence="12">Whole body</tissue>
    </source>
</reference>
<proteinExistence type="inferred from homology"/>
<dbReference type="GO" id="GO:0004984">
    <property type="term" value="F:olfactory receptor activity"/>
    <property type="evidence" value="ECO:0007669"/>
    <property type="project" value="InterPro"/>
</dbReference>
<feature type="transmembrane region" description="Helical" evidence="10">
    <location>
        <begin position="284"/>
        <end position="305"/>
    </location>
</feature>
<feature type="transmembrane region" description="Helical" evidence="10">
    <location>
        <begin position="127"/>
        <end position="149"/>
    </location>
</feature>
<evidence type="ECO:0000256" key="4">
    <source>
        <dbReference type="ARBA" id="ARBA00022692"/>
    </source>
</evidence>
<evidence type="ECO:0000313" key="11">
    <source>
        <dbReference type="Proteomes" id="UP000001819"/>
    </source>
</evidence>
<keyword evidence="7 10" id="KW-0472">Membrane</keyword>
<evidence type="ECO:0000313" key="12">
    <source>
        <dbReference type="RefSeq" id="XP_001361038.2"/>
    </source>
</evidence>
<dbReference type="InParanoid" id="A0A6I8UUD6"/>
<comment type="caution">
    <text evidence="10">Lacks conserved residue(s) required for the propagation of feature annotation.</text>
</comment>
<evidence type="ECO:0000256" key="10">
    <source>
        <dbReference type="RuleBase" id="RU351113"/>
    </source>
</evidence>
<evidence type="ECO:0000256" key="2">
    <source>
        <dbReference type="ARBA" id="ARBA00022475"/>
    </source>
</evidence>
<comment type="subcellular location">
    <subcellularLocation>
        <location evidence="1 10">Cell membrane</location>
        <topology evidence="1 10">Multi-pass membrane protein</topology>
    </subcellularLocation>
</comment>
<dbReference type="PANTHER" id="PTHR21137">
    <property type="entry name" value="ODORANT RECEPTOR"/>
    <property type="match status" value="1"/>
</dbReference>
<dbReference type="GO" id="GO:0005886">
    <property type="term" value="C:plasma membrane"/>
    <property type="evidence" value="ECO:0007669"/>
    <property type="project" value="UniProtKB-SubCell"/>
</dbReference>
<sequence>MPEEAIDSLSFIRSHWTAWWILGVAHKRVQSWRSLYVCLSVLANVMVTVGYPLHLALSLFRNRTLTEDILNLTTFVTCLACSAKCLIYAYNIDKVARMEQLLRLLDERVSGKEQRAIYGNVKLQLRIVLYVFIGIYMPCGLFAELSFLFKEQRGLMYPAYFPFDWLTSTRNYYMANVYQIVGISFQLLQNYVSDCFPAVVLCLISSHVKMLYSRFEEIGRDPSINAEKQLEDCITDHKRLLELFRCIERLMSVPMFIQFTVTALNVCISIAALVFYVSEPMARTYLIFYALAMPLQIFPSCYFGTDNEFWFGRLHYAAFSCDWPKQGRSFKRKMMFFVERSLKQSTAIAGGMLRIHLDTFFSTLKMAYSLFTIIIRMRK</sequence>
<keyword evidence="2" id="KW-1003">Cell membrane</keyword>
<evidence type="ECO:0000256" key="5">
    <source>
        <dbReference type="ARBA" id="ARBA00022725"/>
    </source>
</evidence>